<dbReference type="Pfam" id="PF13830">
    <property type="entry name" value="DUF4192"/>
    <property type="match status" value="1"/>
</dbReference>
<evidence type="ECO:0000313" key="3">
    <source>
        <dbReference type="Proteomes" id="UP000500953"/>
    </source>
</evidence>
<name>A0A6G9ZE30_9NOCA</name>
<feature type="compositionally biased region" description="Polar residues" evidence="1">
    <location>
        <begin position="22"/>
        <end position="31"/>
    </location>
</feature>
<organism evidence="2 3">
    <name type="scientific">Nocardia terpenica</name>
    <dbReference type="NCBI Taxonomy" id="455432"/>
    <lineage>
        <taxon>Bacteria</taxon>
        <taxon>Bacillati</taxon>
        <taxon>Actinomycetota</taxon>
        <taxon>Actinomycetes</taxon>
        <taxon>Mycobacteriales</taxon>
        <taxon>Nocardiaceae</taxon>
        <taxon>Nocardia</taxon>
    </lineage>
</organism>
<gene>
    <name evidence="2" type="ORF">F6W96_40715</name>
</gene>
<dbReference type="Proteomes" id="UP000500953">
    <property type="component" value="Chromosome"/>
</dbReference>
<feature type="region of interest" description="Disordered" evidence="1">
    <location>
        <begin position="1"/>
        <end position="37"/>
    </location>
</feature>
<dbReference type="EMBL" id="CP046173">
    <property type="protein sequence ID" value="QIS23661.1"/>
    <property type="molecule type" value="Genomic_DNA"/>
</dbReference>
<proteinExistence type="predicted"/>
<sequence length="386" mass="43166">MMPGARIRNERKETRMDRYHPNDTTPPSSKNTNRHSSKDQRVNYLLDDPSEFIASLPAFVTMIPKGHVLFIGIRQDGEHDRAKFYNGMTLPLDTARRVISQIPNLLDDIRTDTVAVIIVDPRAVFPADPDDPPKYTDLINELREGFIGHDILLAGAWATTAFEESAPWWSLTDDIHGTLWDPADRQVQPIRVKSELLYTPHRETELLLKPDIIRARQTRLLFREMTDAIKMRIGAATIALSPSTVEDFINAEVTTITDVMINYDPAEHLTTEVAADIGARIGLHAAFRAVLRRITAPDTADSVGDFWADMTRSHVRAPRAHSAVAYAAFAYTRGNLPAARHAIETALRIDPECRIVRALRGAIRTGIPIEQLGRVLDALAADDFAD</sequence>
<evidence type="ECO:0000313" key="2">
    <source>
        <dbReference type="EMBL" id="QIS23661.1"/>
    </source>
</evidence>
<feature type="compositionally biased region" description="Basic and acidic residues" evidence="1">
    <location>
        <begin position="7"/>
        <end position="21"/>
    </location>
</feature>
<dbReference type="AlphaFoldDB" id="A0A6G9ZE30"/>
<dbReference type="InterPro" id="IPR025447">
    <property type="entry name" value="DUF4192"/>
</dbReference>
<evidence type="ECO:0000256" key="1">
    <source>
        <dbReference type="SAM" id="MobiDB-lite"/>
    </source>
</evidence>
<protein>
    <submittedName>
        <fullName evidence="2">DUF4192 family protein</fullName>
    </submittedName>
</protein>
<reference evidence="2 3" key="1">
    <citation type="journal article" date="2019" name="ACS Chem. Biol.">
        <title>Identification and Mobilization of a Cryptic Antibiotic Biosynthesis Gene Locus from a Human-Pathogenic Nocardia Isolate.</title>
        <authorList>
            <person name="Herisse M."/>
            <person name="Ishida K."/>
            <person name="Porter J.L."/>
            <person name="Howden B."/>
            <person name="Hertweck C."/>
            <person name="Stinear T.P."/>
            <person name="Pidot S.J."/>
        </authorList>
    </citation>
    <scope>NUCLEOTIDE SEQUENCE [LARGE SCALE GENOMIC DNA]</scope>
    <source>
        <strain evidence="2 3">AUSMDU00012715</strain>
    </source>
</reference>
<accession>A0A6G9ZE30</accession>